<dbReference type="AlphaFoldDB" id="A0A8H6MMG6"/>
<feature type="domain" description="Nephrocystin 3-like N-terminal" evidence="2">
    <location>
        <begin position="27"/>
        <end position="152"/>
    </location>
</feature>
<keyword evidence="4" id="KW-1185">Reference proteome</keyword>
<protein>
    <recommendedName>
        <fullName evidence="2">Nephrocystin 3-like N-terminal domain-containing protein</fullName>
    </recommendedName>
</protein>
<evidence type="ECO:0000313" key="4">
    <source>
        <dbReference type="Proteomes" id="UP000652219"/>
    </source>
</evidence>
<sequence>MKLLFTDAQSRVELRRWAGERKLIFARFFAFKAGDRLQRSFEGLQRSILFETLKQFPELIRPVFPDAFAGLSRANKVVDMEYEHFRPQHWTLAMDRLIAESAKLDHCICFFVDGLDEFGDTDADRLHQERLAEQLNLWASTSENVKILVSSRPYRALHDAFPNYQRIRLHELTRDDIEQFSRKMFKKDKNFEKARLVMRSLILATRRSTKLAYLEKHLDQTPKDLNDLYDRLLSSIGVIDRPMAFKMLLLVAEMETLSIKLPPVALSWIDDLHDPGFPAVADLAPYTYKEVSGRENMVEEWLDEYTKVFHRTFLDFVRESRLLQSFAGENPGFFTLETPSRLILAQLWFLDSSDLIPLQTIEKYLVVRTSEKDRQANLGKLRRVVDRYQPGGSGTFSARSTFPHWMTMPAGHPQLKMSFLHWMIVSASFNPRTNATLWDLFELGASPNEEVRLGGGESKHQSTATAWVTLCVVYICHAIAADGSDYSEALGQFLTTRSVDPDCVALIRVGRTQDEAERAEPTHCISLRQLIQQTQPPNLERLESLLNDAEPAGLITSEAPSVQIDSQEKNDSAALLAQYSSFDVSMQDERTWAVRNKDQDLTQKERFYVHSVIWKAMQYRPTDMKIRLC</sequence>
<comment type="caution">
    <text evidence="3">The sequence shown here is derived from an EMBL/GenBank/DDBJ whole genome shotgun (WGS) entry which is preliminary data.</text>
</comment>
<evidence type="ECO:0000256" key="1">
    <source>
        <dbReference type="ARBA" id="ARBA00022737"/>
    </source>
</evidence>
<keyword evidence="1" id="KW-0677">Repeat</keyword>
<proteinExistence type="predicted"/>
<dbReference type="EMBL" id="WIGN01000326">
    <property type="protein sequence ID" value="KAF6798913.1"/>
    <property type="molecule type" value="Genomic_DNA"/>
</dbReference>
<name>A0A8H6MMG6_9PEZI</name>
<dbReference type="InterPro" id="IPR056884">
    <property type="entry name" value="NPHP3-like_N"/>
</dbReference>
<organism evidence="3 4">
    <name type="scientific">Colletotrichum sojae</name>
    <dbReference type="NCBI Taxonomy" id="2175907"/>
    <lineage>
        <taxon>Eukaryota</taxon>
        <taxon>Fungi</taxon>
        <taxon>Dikarya</taxon>
        <taxon>Ascomycota</taxon>
        <taxon>Pezizomycotina</taxon>
        <taxon>Sordariomycetes</taxon>
        <taxon>Hypocreomycetidae</taxon>
        <taxon>Glomerellales</taxon>
        <taxon>Glomerellaceae</taxon>
        <taxon>Colletotrichum</taxon>
        <taxon>Colletotrichum orchidearum species complex</taxon>
    </lineage>
</organism>
<dbReference type="PANTHER" id="PTHR10039">
    <property type="entry name" value="AMELOGENIN"/>
    <property type="match status" value="1"/>
</dbReference>
<evidence type="ECO:0000259" key="2">
    <source>
        <dbReference type="Pfam" id="PF24883"/>
    </source>
</evidence>
<evidence type="ECO:0000313" key="3">
    <source>
        <dbReference type="EMBL" id="KAF6798913.1"/>
    </source>
</evidence>
<dbReference type="PANTHER" id="PTHR10039:SF5">
    <property type="entry name" value="NACHT DOMAIN-CONTAINING PROTEIN"/>
    <property type="match status" value="1"/>
</dbReference>
<dbReference type="Pfam" id="PF24883">
    <property type="entry name" value="NPHP3_N"/>
    <property type="match status" value="1"/>
</dbReference>
<accession>A0A8H6MMG6</accession>
<gene>
    <name evidence="3" type="ORF">CSOJ01_12547</name>
</gene>
<dbReference type="Proteomes" id="UP000652219">
    <property type="component" value="Unassembled WGS sequence"/>
</dbReference>
<reference evidence="3 4" key="1">
    <citation type="journal article" date="2020" name="Phytopathology">
        <title>Genome Sequence Resources of Colletotrichum truncatum, C. plurivorum, C. musicola, and C. sojae: Four Species Pathogenic to Soybean (Glycine max).</title>
        <authorList>
            <person name="Rogerio F."/>
            <person name="Boufleur T.R."/>
            <person name="Ciampi-Guillardi M."/>
            <person name="Sukno S.A."/>
            <person name="Thon M.R."/>
            <person name="Massola Junior N.S."/>
            <person name="Baroncelli R."/>
        </authorList>
    </citation>
    <scope>NUCLEOTIDE SEQUENCE [LARGE SCALE GENOMIC DNA]</scope>
    <source>
        <strain evidence="3 4">LFN0009</strain>
    </source>
</reference>